<keyword evidence="1" id="KW-0805">Transcription regulation</keyword>
<sequence length="280" mass="32865">MLPVSVKIEDETCNIRFIKNPHAITNKKRHFHESWEILYVASGSRTFFHQRATYKMNQGSIALIPPGILHRSINDSRESCELYAIYIIDQNDHRFSSLFPILVYWAEEYEPVLQFDNKTRYQIEALLSSIGTELLKKEQWYTEAVWSHLTILIANICRYAAEKQGTQQQPMDSRVTKIIEWLNTHYHEKINLIRAAKEVAISPAYLSKLFHKVTKVNFQEYLSYIRIQHACKMLATTREPVYNIAEKCGFGSVTQFGRVFLSFTGEKPMEYRKRTNQHYS</sequence>
<dbReference type="SMART" id="SM00342">
    <property type="entry name" value="HTH_ARAC"/>
    <property type="match status" value="1"/>
</dbReference>
<dbReference type="PROSITE" id="PS01124">
    <property type="entry name" value="HTH_ARAC_FAMILY_2"/>
    <property type="match status" value="1"/>
</dbReference>
<gene>
    <name evidence="5" type="ORF">WKV44_06070</name>
</gene>
<dbReference type="InterPro" id="IPR037923">
    <property type="entry name" value="HTH-like"/>
</dbReference>
<reference evidence="5 6" key="1">
    <citation type="submission" date="2024-03" db="EMBL/GenBank/DDBJ databases">
        <title>Ignisphaera cupida sp. nov., a hyperthermophilic hydrolytic archaeon from a hot spring of Kamchatka, and proposal of Ignisphaeraceae fam. nov.</title>
        <authorList>
            <person name="Podosokorskaya O.A."/>
            <person name="Elcheninov A.G."/>
            <person name="Maltseva A.I."/>
            <person name="Zayulina K.S."/>
            <person name="Novikov A."/>
            <person name="Merkel A.Y."/>
        </authorList>
    </citation>
    <scope>NUCLEOTIDE SEQUENCE [LARGE SCALE GENOMIC DNA]</scope>
    <source>
        <strain evidence="5 6">38H-sp</strain>
    </source>
</reference>
<dbReference type="InterPro" id="IPR014710">
    <property type="entry name" value="RmlC-like_jellyroll"/>
</dbReference>
<dbReference type="PANTHER" id="PTHR43280">
    <property type="entry name" value="ARAC-FAMILY TRANSCRIPTIONAL REGULATOR"/>
    <property type="match status" value="1"/>
</dbReference>
<accession>A0ABU9UBR1</accession>
<evidence type="ECO:0000256" key="2">
    <source>
        <dbReference type="ARBA" id="ARBA00023125"/>
    </source>
</evidence>
<keyword evidence="2" id="KW-0238">DNA-binding</keyword>
<organism evidence="5 6">
    <name type="scientific">Rarispira pelagica</name>
    <dbReference type="NCBI Taxonomy" id="3141764"/>
    <lineage>
        <taxon>Bacteria</taxon>
        <taxon>Pseudomonadati</taxon>
        <taxon>Spirochaetota</taxon>
        <taxon>Spirochaetia</taxon>
        <taxon>Winmispirales</taxon>
        <taxon>Winmispiraceae</taxon>
        <taxon>Rarispira</taxon>
    </lineage>
</organism>
<dbReference type="Proteomes" id="UP001466331">
    <property type="component" value="Unassembled WGS sequence"/>
</dbReference>
<feature type="domain" description="HTH araC/xylS-type" evidence="4">
    <location>
        <begin position="176"/>
        <end position="274"/>
    </location>
</feature>
<dbReference type="RefSeq" id="WP_420069548.1">
    <property type="nucleotide sequence ID" value="NZ_JBCHKQ010000002.1"/>
</dbReference>
<dbReference type="InterPro" id="IPR003313">
    <property type="entry name" value="AraC-bd"/>
</dbReference>
<protein>
    <submittedName>
        <fullName evidence="5">AraC family transcriptional regulator</fullName>
    </submittedName>
</protein>
<dbReference type="PROSITE" id="PS00041">
    <property type="entry name" value="HTH_ARAC_FAMILY_1"/>
    <property type="match status" value="1"/>
</dbReference>
<keyword evidence="6" id="KW-1185">Reference proteome</keyword>
<dbReference type="Gene3D" id="2.60.120.10">
    <property type="entry name" value="Jelly Rolls"/>
    <property type="match status" value="1"/>
</dbReference>
<dbReference type="Pfam" id="PF02311">
    <property type="entry name" value="AraC_binding"/>
    <property type="match status" value="1"/>
</dbReference>
<dbReference type="CDD" id="cd02208">
    <property type="entry name" value="cupin_RmlC-like"/>
    <property type="match status" value="1"/>
</dbReference>
<dbReference type="SUPFAM" id="SSF51215">
    <property type="entry name" value="Regulatory protein AraC"/>
    <property type="match status" value="1"/>
</dbReference>
<evidence type="ECO:0000256" key="1">
    <source>
        <dbReference type="ARBA" id="ARBA00023015"/>
    </source>
</evidence>
<evidence type="ECO:0000313" key="6">
    <source>
        <dbReference type="Proteomes" id="UP001466331"/>
    </source>
</evidence>
<dbReference type="PANTHER" id="PTHR43280:SF2">
    <property type="entry name" value="HTH-TYPE TRANSCRIPTIONAL REGULATOR EXSA"/>
    <property type="match status" value="1"/>
</dbReference>
<evidence type="ECO:0000259" key="4">
    <source>
        <dbReference type="PROSITE" id="PS01124"/>
    </source>
</evidence>
<dbReference type="InterPro" id="IPR018060">
    <property type="entry name" value="HTH_AraC"/>
</dbReference>
<dbReference type="Pfam" id="PF12833">
    <property type="entry name" value="HTH_18"/>
    <property type="match status" value="1"/>
</dbReference>
<name>A0ABU9UBR1_9SPIR</name>
<dbReference type="InterPro" id="IPR009057">
    <property type="entry name" value="Homeodomain-like_sf"/>
</dbReference>
<keyword evidence="3" id="KW-0804">Transcription</keyword>
<evidence type="ECO:0000313" key="5">
    <source>
        <dbReference type="EMBL" id="MEM5948102.1"/>
    </source>
</evidence>
<dbReference type="Gene3D" id="1.10.10.60">
    <property type="entry name" value="Homeodomain-like"/>
    <property type="match status" value="2"/>
</dbReference>
<evidence type="ECO:0000256" key="3">
    <source>
        <dbReference type="ARBA" id="ARBA00023163"/>
    </source>
</evidence>
<comment type="caution">
    <text evidence="5">The sequence shown here is derived from an EMBL/GenBank/DDBJ whole genome shotgun (WGS) entry which is preliminary data.</text>
</comment>
<dbReference type="EMBL" id="JBCHKQ010000002">
    <property type="protein sequence ID" value="MEM5948102.1"/>
    <property type="molecule type" value="Genomic_DNA"/>
</dbReference>
<dbReference type="InterPro" id="IPR018062">
    <property type="entry name" value="HTH_AraC-typ_CS"/>
</dbReference>
<dbReference type="SUPFAM" id="SSF46689">
    <property type="entry name" value="Homeodomain-like"/>
    <property type="match status" value="2"/>
</dbReference>
<proteinExistence type="predicted"/>